<dbReference type="EMBL" id="MTJN01000002">
    <property type="protein sequence ID" value="OOV05854.1"/>
    <property type="molecule type" value="Genomic_DNA"/>
</dbReference>
<sequence>MANILLVTNHVAEGAIVINRLVKYGATDRGILQASANTDFIIGSCMESGAAVGERQDVPRVGLGWVEAGAAIVRGSPITSDATGRAIVAAPAAGVNARIVGFADESATAAGDVIRYVIEPGVMQG</sequence>
<gene>
    <name evidence="1" type="ORF">RF819_03225</name>
</gene>
<protein>
    <recommendedName>
        <fullName evidence="3">DUF2190 domain-containing protein</fullName>
    </recommendedName>
</protein>
<accession>A0A1T1AP54</accession>
<dbReference type="InterPro" id="IPR011231">
    <property type="entry name" value="Phage_VT1-Sakai_H0018"/>
</dbReference>
<evidence type="ECO:0008006" key="3">
    <source>
        <dbReference type="Google" id="ProtNLM"/>
    </source>
</evidence>
<dbReference type="STRING" id="28066.RF819_03225"/>
<dbReference type="Proteomes" id="UP000190750">
    <property type="component" value="Unassembled WGS sequence"/>
</dbReference>
<evidence type="ECO:0000313" key="1">
    <source>
        <dbReference type="EMBL" id="OOV05854.1"/>
    </source>
</evidence>
<keyword evidence="2" id="KW-1185">Reference proteome</keyword>
<proteinExistence type="predicted"/>
<comment type="caution">
    <text evidence="1">The sequence shown here is derived from an EMBL/GenBank/DDBJ whole genome shotgun (WGS) entry which is preliminary data.</text>
</comment>
<evidence type="ECO:0000313" key="2">
    <source>
        <dbReference type="Proteomes" id="UP000190750"/>
    </source>
</evidence>
<dbReference type="OrthoDB" id="9135576at2"/>
<dbReference type="RefSeq" id="WP_078363633.1">
    <property type="nucleotide sequence ID" value="NZ_MTJN01000002.1"/>
</dbReference>
<name>A0A1T1AP54_RHOFE</name>
<dbReference type="AlphaFoldDB" id="A0A1T1AP54"/>
<organism evidence="1 2">
    <name type="scientific">Rhodoferax fermentans</name>
    <dbReference type="NCBI Taxonomy" id="28066"/>
    <lineage>
        <taxon>Bacteria</taxon>
        <taxon>Pseudomonadati</taxon>
        <taxon>Pseudomonadota</taxon>
        <taxon>Betaproteobacteria</taxon>
        <taxon>Burkholderiales</taxon>
        <taxon>Comamonadaceae</taxon>
        <taxon>Rhodoferax</taxon>
    </lineage>
</organism>
<dbReference type="Pfam" id="PF09956">
    <property type="entry name" value="Phage_cement_2"/>
    <property type="match status" value="1"/>
</dbReference>
<reference evidence="1 2" key="1">
    <citation type="submission" date="2017-01" db="EMBL/GenBank/DDBJ databases">
        <title>Genome sequencing of Rhodoferax fermentans JCM 7819.</title>
        <authorList>
            <person name="Kim Y.J."/>
            <person name="Farh M.E.-A."/>
            <person name="Yang D.-C."/>
        </authorList>
    </citation>
    <scope>NUCLEOTIDE SEQUENCE [LARGE SCALE GENOMIC DNA]</scope>
    <source>
        <strain evidence="1 2">JCM 7819</strain>
    </source>
</reference>